<feature type="transmembrane region" description="Helical" evidence="3">
    <location>
        <begin position="27"/>
        <end position="53"/>
    </location>
</feature>
<dbReference type="EMBL" id="JBBHLL010002219">
    <property type="protein sequence ID" value="KAK7795514.1"/>
    <property type="molecule type" value="Genomic_DNA"/>
</dbReference>
<evidence type="ECO:0000313" key="5">
    <source>
        <dbReference type="Proteomes" id="UP001488838"/>
    </source>
</evidence>
<keyword evidence="5" id="KW-1185">Reference proteome</keyword>
<gene>
    <name evidence="4" type="ORF">U0070_014960</name>
</gene>
<evidence type="ECO:0000256" key="3">
    <source>
        <dbReference type="SAM" id="Phobius"/>
    </source>
</evidence>
<comment type="similarity">
    <text evidence="1">Belongs to the SPATA31 family.</text>
</comment>
<organism evidence="4 5">
    <name type="scientific">Myodes glareolus</name>
    <name type="common">Bank vole</name>
    <name type="synonym">Clethrionomys glareolus</name>
    <dbReference type="NCBI Taxonomy" id="447135"/>
    <lineage>
        <taxon>Eukaryota</taxon>
        <taxon>Metazoa</taxon>
        <taxon>Chordata</taxon>
        <taxon>Craniata</taxon>
        <taxon>Vertebrata</taxon>
        <taxon>Euteleostomi</taxon>
        <taxon>Mammalia</taxon>
        <taxon>Eutheria</taxon>
        <taxon>Euarchontoglires</taxon>
        <taxon>Glires</taxon>
        <taxon>Rodentia</taxon>
        <taxon>Myomorpha</taxon>
        <taxon>Muroidea</taxon>
        <taxon>Cricetidae</taxon>
        <taxon>Arvicolinae</taxon>
        <taxon>Myodes</taxon>
    </lineage>
</organism>
<keyword evidence="3" id="KW-0472">Membrane</keyword>
<evidence type="ECO:0000313" key="4">
    <source>
        <dbReference type="EMBL" id="KAK7795514.1"/>
    </source>
</evidence>
<comment type="caution">
    <text evidence="4">The sequence shown here is derived from an EMBL/GenBank/DDBJ whole genome shotgun (WGS) entry which is preliminary data.</text>
</comment>
<evidence type="ECO:0000256" key="2">
    <source>
        <dbReference type="SAM" id="MobiDB-lite"/>
    </source>
</evidence>
<reference evidence="4 5" key="1">
    <citation type="journal article" date="2023" name="bioRxiv">
        <title>Conserved and derived expression patterns and positive selection on dental genes reveal complex evolutionary context of ever-growing rodent molars.</title>
        <authorList>
            <person name="Calamari Z.T."/>
            <person name="Song A."/>
            <person name="Cohen E."/>
            <person name="Akter M."/>
            <person name="Roy R.D."/>
            <person name="Hallikas O."/>
            <person name="Christensen M.M."/>
            <person name="Li P."/>
            <person name="Marangoni P."/>
            <person name="Jernvall J."/>
            <person name="Klein O.D."/>
        </authorList>
    </citation>
    <scope>NUCLEOTIDE SEQUENCE [LARGE SCALE GENOMIC DNA]</scope>
    <source>
        <strain evidence="4">V071</strain>
    </source>
</reference>
<protein>
    <submittedName>
        <fullName evidence="4">Uncharacterized protein</fullName>
    </submittedName>
</protein>
<proteinExistence type="inferred from homology"/>
<name>A0AAW0GWJ4_MYOGA</name>
<dbReference type="PANTHER" id="PTHR21859">
    <property type="entry name" value="ACROSOME-SPECIFIC PROTEIN"/>
    <property type="match status" value="1"/>
</dbReference>
<dbReference type="PANTHER" id="PTHR21859:SF55">
    <property type="entry name" value="SPERMATOGENESIS-ASSOCIATED PROTEIN 31A1-RELATED"/>
    <property type="match status" value="1"/>
</dbReference>
<accession>A0AAW0GWJ4</accession>
<dbReference type="AlphaFoldDB" id="A0AAW0GWJ4"/>
<keyword evidence="3" id="KW-1133">Transmembrane helix</keyword>
<dbReference type="Proteomes" id="UP001488838">
    <property type="component" value="Unassembled WGS sequence"/>
</dbReference>
<feature type="region of interest" description="Disordered" evidence="2">
    <location>
        <begin position="105"/>
        <end position="124"/>
    </location>
</feature>
<keyword evidence="3" id="KW-0812">Transmembrane</keyword>
<sequence length="176" mass="20077">MENLLSLLESIYATWLSLSSTMETMDIIFAIVCGLGLYLLLLSFIDSHLSLLLPNIKFTRKPQRQMTWQSQYRKKFGTNCRKDPKESLKKLKEKEEDGSFLEEISPGHHSHSLGNMFKSPSTKQDSNILPPFWNLKEKSEQQMVTQKLSCPTILGDIFKRNTTSSFGVSLLCAVNL</sequence>
<evidence type="ECO:0000256" key="1">
    <source>
        <dbReference type="ARBA" id="ARBA00035009"/>
    </source>
</evidence>